<gene>
    <name evidence="3" type="ORF">BOTCAL_0002g00690</name>
</gene>
<name>A0A4Y8DHX6_9HELO</name>
<comment type="caution">
    <text evidence="3">The sequence shown here is derived from an EMBL/GenBank/DDBJ whole genome shotgun (WGS) entry which is preliminary data.</text>
</comment>
<dbReference type="AlphaFoldDB" id="A0A4Y8DHX6"/>
<sequence length="198" mass="23730">MKTEAQYFQHLAQPARSVDKVRRYAARYAIDDGDEEQPVYDPTSSNRRGSRPELSDWDFLCDWEKSIQIKQGCMYVSKDSLSGDLREYLLNRRELRKKRKARRETEQGRDQKIEQWEIDEQRKIDDQLEREEEQRKRNEQWKRKIIFWARNAPDFYRDLVDDFYKDIVGDSYRDLVAAAVQVFAILLMIVALIQLASL</sequence>
<evidence type="ECO:0000313" key="3">
    <source>
        <dbReference type="EMBL" id="TEY87460.1"/>
    </source>
</evidence>
<dbReference type="OrthoDB" id="3548406at2759"/>
<feature type="transmembrane region" description="Helical" evidence="2">
    <location>
        <begin position="175"/>
        <end position="196"/>
    </location>
</feature>
<keyword evidence="2" id="KW-0812">Transmembrane</keyword>
<dbReference type="Proteomes" id="UP000297299">
    <property type="component" value="Unassembled WGS sequence"/>
</dbReference>
<proteinExistence type="predicted"/>
<keyword evidence="2" id="KW-0472">Membrane</keyword>
<organism evidence="3 4">
    <name type="scientific">Botryotinia calthae</name>
    <dbReference type="NCBI Taxonomy" id="38488"/>
    <lineage>
        <taxon>Eukaryota</taxon>
        <taxon>Fungi</taxon>
        <taxon>Dikarya</taxon>
        <taxon>Ascomycota</taxon>
        <taxon>Pezizomycotina</taxon>
        <taxon>Leotiomycetes</taxon>
        <taxon>Helotiales</taxon>
        <taxon>Sclerotiniaceae</taxon>
        <taxon>Botryotinia</taxon>
    </lineage>
</organism>
<protein>
    <submittedName>
        <fullName evidence="3">Uncharacterized protein</fullName>
    </submittedName>
</protein>
<feature type="region of interest" description="Disordered" evidence="1">
    <location>
        <begin position="32"/>
        <end position="52"/>
    </location>
</feature>
<keyword evidence="4" id="KW-1185">Reference proteome</keyword>
<evidence type="ECO:0000313" key="4">
    <source>
        <dbReference type="Proteomes" id="UP000297299"/>
    </source>
</evidence>
<keyword evidence="2" id="KW-1133">Transmembrane helix</keyword>
<reference evidence="3 4" key="1">
    <citation type="submission" date="2017-11" db="EMBL/GenBank/DDBJ databases">
        <title>Comparative genomics of Botrytis spp.</title>
        <authorList>
            <person name="Valero-Jimenez C.A."/>
            <person name="Tapia P."/>
            <person name="Veloso J."/>
            <person name="Silva-Moreno E."/>
            <person name="Staats M."/>
            <person name="Valdes J.H."/>
            <person name="Van Kan J.A.L."/>
        </authorList>
    </citation>
    <scope>NUCLEOTIDE SEQUENCE [LARGE SCALE GENOMIC DNA]</scope>
    <source>
        <strain evidence="3 4">MUCL2830</strain>
    </source>
</reference>
<accession>A0A4Y8DHX6</accession>
<dbReference type="EMBL" id="PHWZ01000002">
    <property type="protein sequence ID" value="TEY87460.1"/>
    <property type="molecule type" value="Genomic_DNA"/>
</dbReference>
<evidence type="ECO:0000256" key="2">
    <source>
        <dbReference type="SAM" id="Phobius"/>
    </source>
</evidence>
<evidence type="ECO:0000256" key="1">
    <source>
        <dbReference type="SAM" id="MobiDB-lite"/>
    </source>
</evidence>